<keyword evidence="3" id="KW-1185">Reference proteome</keyword>
<dbReference type="EMBL" id="KQ483542">
    <property type="protein sequence ID" value="KYP46930.1"/>
    <property type="molecule type" value="Genomic_DNA"/>
</dbReference>
<dbReference type="InterPro" id="IPR040256">
    <property type="entry name" value="At4g02000-like"/>
</dbReference>
<organism evidence="2 3">
    <name type="scientific">Cajanus cajan</name>
    <name type="common">Pigeon pea</name>
    <name type="synonym">Cajanus indicus</name>
    <dbReference type="NCBI Taxonomy" id="3821"/>
    <lineage>
        <taxon>Eukaryota</taxon>
        <taxon>Viridiplantae</taxon>
        <taxon>Streptophyta</taxon>
        <taxon>Embryophyta</taxon>
        <taxon>Tracheophyta</taxon>
        <taxon>Spermatophyta</taxon>
        <taxon>Magnoliopsida</taxon>
        <taxon>eudicotyledons</taxon>
        <taxon>Gunneridae</taxon>
        <taxon>Pentapetalae</taxon>
        <taxon>rosids</taxon>
        <taxon>fabids</taxon>
        <taxon>Fabales</taxon>
        <taxon>Fabaceae</taxon>
        <taxon>Papilionoideae</taxon>
        <taxon>50 kb inversion clade</taxon>
        <taxon>NPAAA clade</taxon>
        <taxon>indigoferoid/millettioid clade</taxon>
        <taxon>Phaseoleae</taxon>
        <taxon>Cajanus</taxon>
    </lineage>
</organism>
<dbReference type="Proteomes" id="UP000075243">
    <property type="component" value="Unassembled WGS sequence"/>
</dbReference>
<sequence>MPYDYFLVQFSKEEDYRHALYGEPWMIPDHYILVQRWRPYFTITASQARKVTAWIHIPGLPIELYNDRFLWRVRSKLDSMLKIDRLPSIHSQGKFARICVEVHRFRTNV</sequence>
<dbReference type="InterPro" id="IPR025558">
    <property type="entry name" value="DUF4283"/>
</dbReference>
<accession>A0A151RWL5</accession>
<evidence type="ECO:0000259" key="1">
    <source>
        <dbReference type="Pfam" id="PF14111"/>
    </source>
</evidence>
<evidence type="ECO:0000313" key="2">
    <source>
        <dbReference type="EMBL" id="KYP46930.1"/>
    </source>
</evidence>
<dbReference type="Gramene" id="C.cajan_29953.t">
    <property type="protein sequence ID" value="C.cajan_29953.t.cds1"/>
    <property type="gene ID" value="C.cajan_29953"/>
</dbReference>
<dbReference type="PANTHER" id="PTHR31286">
    <property type="entry name" value="GLYCINE-RICH CELL WALL STRUCTURAL PROTEIN 1.8-LIKE"/>
    <property type="match status" value="1"/>
</dbReference>
<protein>
    <recommendedName>
        <fullName evidence="1">DUF4283 domain-containing protein</fullName>
    </recommendedName>
</protein>
<name>A0A151RWL5_CAJCA</name>
<feature type="domain" description="DUF4283" evidence="1">
    <location>
        <begin position="1"/>
        <end position="44"/>
    </location>
</feature>
<dbReference type="Pfam" id="PF14111">
    <property type="entry name" value="DUF4283"/>
    <property type="match status" value="1"/>
</dbReference>
<evidence type="ECO:0000313" key="3">
    <source>
        <dbReference type="Proteomes" id="UP000075243"/>
    </source>
</evidence>
<dbReference type="AlphaFoldDB" id="A0A151RWL5"/>
<gene>
    <name evidence="2" type="ORF">KK1_031412</name>
</gene>
<dbReference type="PANTHER" id="PTHR31286:SF99">
    <property type="entry name" value="DUF4283 DOMAIN-CONTAINING PROTEIN"/>
    <property type="match status" value="1"/>
</dbReference>
<proteinExistence type="predicted"/>
<dbReference type="OMA" id="TAWIHIP"/>
<reference evidence="2" key="1">
    <citation type="journal article" date="2012" name="Nat. Biotechnol.">
        <title>Draft genome sequence of pigeonpea (Cajanus cajan), an orphan legume crop of resource-poor farmers.</title>
        <authorList>
            <person name="Varshney R.K."/>
            <person name="Chen W."/>
            <person name="Li Y."/>
            <person name="Bharti A.K."/>
            <person name="Saxena R.K."/>
            <person name="Schlueter J.A."/>
            <person name="Donoghue M.T."/>
            <person name="Azam S."/>
            <person name="Fan G."/>
            <person name="Whaley A.M."/>
            <person name="Farmer A.D."/>
            <person name="Sheridan J."/>
            <person name="Iwata A."/>
            <person name="Tuteja R."/>
            <person name="Penmetsa R.V."/>
            <person name="Wu W."/>
            <person name="Upadhyaya H.D."/>
            <person name="Yang S.P."/>
            <person name="Shah T."/>
            <person name="Saxena K.B."/>
            <person name="Michael T."/>
            <person name="McCombie W.R."/>
            <person name="Yang B."/>
            <person name="Zhang G."/>
            <person name="Yang H."/>
            <person name="Wang J."/>
            <person name="Spillane C."/>
            <person name="Cook D.R."/>
            <person name="May G.D."/>
            <person name="Xu X."/>
            <person name="Jackson S.A."/>
        </authorList>
    </citation>
    <scope>NUCLEOTIDE SEQUENCE [LARGE SCALE GENOMIC DNA]</scope>
</reference>